<gene>
    <name evidence="6" type="ORF">HNR44_003384</name>
</gene>
<keyword evidence="1" id="KW-0963">Cytoplasm</keyword>
<evidence type="ECO:0000256" key="1">
    <source>
        <dbReference type="ARBA" id="ARBA00022490"/>
    </source>
</evidence>
<dbReference type="PROSITE" id="PS50930">
    <property type="entry name" value="HTH_LYTTR"/>
    <property type="match status" value="1"/>
</dbReference>
<keyword evidence="3 6" id="KW-0238">DNA-binding</keyword>
<name>A0A841PR51_9BACL</name>
<evidence type="ECO:0000313" key="6">
    <source>
        <dbReference type="EMBL" id="MBB6451377.1"/>
    </source>
</evidence>
<proteinExistence type="predicted"/>
<evidence type="ECO:0000259" key="5">
    <source>
        <dbReference type="PROSITE" id="PS50930"/>
    </source>
</evidence>
<dbReference type="SMART" id="SM00850">
    <property type="entry name" value="LytTR"/>
    <property type="match status" value="1"/>
</dbReference>
<evidence type="ECO:0000256" key="2">
    <source>
        <dbReference type="ARBA" id="ARBA00023015"/>
    </source>
</evidence>
<evidence type="ECO:0000256" key="3">
    <source>
        <dbReference type="ARBA" id="ARBA00023125"/>
    </source>
</evidence>
<dbReference type="RefSeq" id="WP_184405467.1">
    <property type="nucleotide sequence ID" value="NZ_JACHHJ010000006.1"/>
</dbReference>
<evidence type="ECO:0000313" key="7">
    <source>
        <dbReference type="Proteomes" id="UP000568839"/>
    </source>
</evidence>
<dbReference type="PANTHER" id="PTHR37299">
    <property type="entry name" value="TRANSCRIPTIONAL REGULATOR-RELATED"/>
    <property type="match status" value="1"/>
</dbReference>
<comment type="caution">
    <text evidence="6">The sequence shown here is derived from an EMBL/GenBank/DDBJ whole genome shotgun (WGS) entry which is preliminary data.</text>
</comment>
<dbReference type="Gene3D" id="2.40.50.1020">
    <property type="entry name" value="LytTr DNA-binding domain"/>
    <property type="match status" value="1"/>
</dbReference>
<evidence type="ECO:0000256" key="4">
    <source>
        <dbReference type="ARBA" id="ARBA00023163"/>
    </source>
</evidence>
<dbReference type="InterPro" id="IPR046947">
    <property type="entry name" value="LytR-like"/>
</dbReference>
<keyword evidence="4" id="KW-0804">Transcription</keyword>
<sequence length="154" mass="17716">MNVKIDLNDKHEETTVIIQAREWSPELEALVRQLNNAKKGRIVGVTEDQSILLDPHDIDFVYAEKRKVFAATTTKQNIELKMKLYEVEELLESHHFTRFSKSVIGNIQHIQRFELAFNGNLCIHFESGNKEYVSRTYVATLKEKLVIGGDSNAK</sequence>
<organism evidence="6 7">
    <name type="scientific">Geomicrobium halophilum</name>
    <dbReference type="NCBI Taxonomy" id="549000"/>
    <lineage>
        <taxon>Bacteria</taxon>
        <taxon>Bacillati</taxon>
        <taxon>Bacillota</taxon>
        <taxon>Bacilli</taxon>
        <taxon>Bacillales</taxon>
        <taxon>Geomicrobium</taxon>
    </lineage>
</organism>
<dbReference type="InterPro" id="IPR007492">
    <property type="entry name" value="LytTR_DNA-bd_dom"/>
</dbReference>
<accession>A0A841PR51</accession>
<dbReference type="Proteomes" id="UP000568839">
    <property type="component" value="Unassembled WGS sequence"/>
</dbReference>
<dbReference type="GO" id="GO:0000156">
    <property type="term" value="F:phosphorelay response regulator activity"/>
    <property type="evidence" value="ECO:0007669"/>
    <property type="project" value="InterPro"/>
</dbReference>
<dbReference type="GO" id="GO:0003677">
    <property type="term" value="F:DNA binding"/>
    <property type="evidence" value="ECO:0007669"/>
    <property type="project" value="UniProtKB-KW"/>
</dbReference>
<feature type="domain" description="HTH LytTR-type" evidence="5">
    <location>
        <begin position="42"/>
        <end position="147"/>
    </location>
</feature>
<reference evidence="6 7" key="1">
    <citation type="submission" date="2020-08" db="EMBL/GenBank/DDBJ databases">
        <title>Genomic Encyclopedia of Type Strains, Phase IV (KMG-IV): sequencing the most valuable type-strain genomes for metagenomic binning, comparative biology and taxonomic classification.</title>
        <authorList>
            <person name="Goeker M."/>
        </authorList>
    </citation>
    <scope>NUCLEOTIDE SEQUENCE [LARGE SCALE GENOMIC DNA]</scope>
    <source>
        <strain evidence="6 7">DSM 21769</strain>
    </source>
</reference>
<protein>
    <submittedName>
        <fullName evidence="6">DNA-binding LytR/AlgR family response regulator</fullName>
    </submittedName>
</protein>
<dbReference type="Pfam" id="PF04397">
    <property type="entry name" value="LytTR"/>
    <property type="match status" value="1"/>
</dbReference>
<dbReference type="PANTHER" id="PTHR37299:SF2">
    <property type="entry name" value="HTH LYTTR-TYPE DOMAIN-CONTAINING PROTEIN"/>
    <property type="match status" value="1"/>
</dbReference>
<keyword evidence="2" id="KW-0805">Transcription regulation</keyword>
<dbReference type="EMBL" id="JACHHJ010000006">
    <property type="protein sequence ID" value="MBB6451377.1"/>
    <property type="molecule type" value="Genomic_DNA"/>
</dbReference>
<keyword evidence="7" id="KW-1185">Reference proteome</keyword>
<dbReference type="AlphaFoldDB" id="A0A841PR51"/>